<dbReference type="NCBIfam" id="NF003745">
    <property type="entry name" value="PRK05342.1"/>
    <property type="match status" value="1"/>
</dbReference>
<dbReference type="SUPFAM" id="SSF52540">
    <property type="entry name" value="P-loop containing nucleoside triphosphate hydrolases"/>
    <property type="match status" value="1"/>
</dbReference>
<keyword evidence="5" id="KW-1185">Reference proteome</keyword>
<dbReference type="InterPro" id="IPR003959">
    <property type="entry name" value="ATPase_AAA_core"/>
</dbReference>
<dbReference type="AlphaFoldDB" id="A0A402D6T5"/>
<protein>
    <submittedName>
        <fullName evidence="4">ATP-dependent Clp protease ATP-binding subunit ClpX</fullName>
    </submittedName>
</protein>
<evidence type="ECO:0000256" key="3">
    <source>
        <dbReference type="ARBA" id="ARBA00023186"/>
    </source>
</evidence>
<dbReference type="Pfam" id="PF07724">
    <property type="entry name" value="AAA_2"/>
    <property type="match status" value="1"/>
</dbReference>
<dbReference type="SMART" id="SM01086">
    <property type="entry name" value="ClpB_D2-small"/>
    <property type="match status" value="1"/>
</dbReference>
<dbReference type="InterPro" id="IPR027417">
    <property type="entry name" value="P-loop_NTPase"/>
</dbReference>
<dbReference type="EMBL" id="AP025739">
    <property type="protein sequence ID" value="BDI31799.1"/>
    <property type="molecule type" value="Genomic_DNA"/>
</dbReference>
<dbReference type="Proteomes" id="UP000287394">
    <property type="component" value="Chromosome"/>
</dbReference>
<dbReference type="PANTHER" id="PTHR48102:SF7">
    <property type="entry name" value="ATP-DEPENDENT CLP PROTEASE ATP-BINDING SUBUNIT CLPX-LIKE, MITOCHONDRIAL"/>
    <property type="match status" value="1"/>
</dbReference>
<dbReference type="Gene3D" id="3.40.50.300">
    <property type="entry name" value="P-loop containing nucleotide triphosphate hydrolases"/>
    <property type="match status" value="1"/>
</dbReference>
<dbReference type="GO" id="GO:0008233">
    <property type="term" value="F:peptidase activity"/>
    <property type="evidence" value="ECO:0007669"/>
    <property type="project" value="UniProtKB-KW"/>
</dbReference>
<proteinExistence type="predicted"/>
<keyword evidence="4" id="KW-0645">Protease</keyword>
<name>A0A402D6T5_9BACT</name>
<dbReference type="InterPro" id="IPR019489">
    <property type="entry name" value="Clp_ATPase_C"/>
</dbReference>
<dbReference type="KEGG" id="ccot:CCAX7_38500"/>
<dbReference type="InterPro" id="IPR003593">
    <property type="entry name" value="AAA+_ATPase"/>
</dbReference>
<dbReference type="SMART" id="SM00382">
    <property type="entry name" value="AAA"/>
    <property type="match status" value="1"/>
</dbReference>
<dbReference type="GO" id="GO:0016887">
    <property type="term" value="F:ATP hydrolysis activity"/>
    <property type="evidence" value="ECO:0007669"/>
    <property type="project" value="InterPro"/>
</dbReference>
<dbReference type="Pfam" id="PF10431">
    <property type="entry name" value="ClpB_D2-small"/>
    <property type="match status" value="1"/>
</dbReference>
<keyword evidence="2 4" id="KW-0067">ATP-binding</keyword>
<gene>
    <name evidence="4" type="primary">clpX_1</name>
    <name evidence="4" type="ORF">CCAX7_38500</name>
</gene>
<keyword evidence="3" id="KW-0143">Chaperone</keyword>
<evidence type="ECO:0000313" key="5">
    <source>
        <dbReference type="Proteomes" id="UP000287394"/>
    </source>
</evidence>
<dbReference type="Gene3D" id="1.10.8.60">
    <property type="match status" value="1"/>
</dbReference>
<dbReference type="InterPro" id="IPR050052">
    <property type="entry name" value="ATP-dep_Clp_protease_ClpX"/>
</dbReference>
<evidence type="ECO:0000256" key="2">
    <source>
        <dbReference type="ARBA" id="ARBA00022840"/>
    </source>
</evidence>
<sequence>MVCGADFEVERDRGQIIEIDSVGHYICHRDWPGFNAGVDLQKRVQDTQRLSDDDELMQRREQARQALADFHQTPRDIVAKLDEYVIGQERAKRDVAVGLYDHHRIHQSDVESKEMGTTPEVELEKANILLVGPSGSGKTLIAKTLARSLGVPFASADATSLSPTGYTGNDVESVLTPLYLDAGEDLEWAARGVVFLDEIDKIARKSQANPSITRDVSGESVQHALLKLIEGTMAQLPLGASGRKHPDAPPEYIDTSKILFIGGGAFEGLPEIVAKKMKRQTERTIGLRATPAAIAGDPQRDFQILSEAPMEVLIESLIDYGFVPELAGRLPIIVPLAPLTKEQMRRALTEPKNAIVRQQVELFRRDGIELVVTEEALDSIVEKATSMKTGVRALRSLVKGMTSRARYEVSGDPKVISVEVGPESLEDPSKYDVVLKVGETMEKKTSQEAGFARAV</sequence>
<dbReference type="GO" id="GO:0051603">
    <property type="term" value="P:proteolysis involved in protein catabolic process"/>
    <property type="evidence" value="ECO:0007669"/>
    <property type="project" value="TreeGrafter"/>
</dbReference>
<keyword evidence="4" id="KW-0378">Hydrolase</keyword>
<evidence type="ECO:0000313" key="4">
    <source>
        <dbReference type="EMBL" id="BDI31799.1"/>
    </source>
</evidence>
<organism evidence="4 5">
    <name type="scientific">Capsulimonas corticalis</name>
    <dbReference type="NCBI Taxonomy" id="2219043"/>
    <lineage>
        <taxon>Bacteria</taxon>
        <taxon>Bacillati</taxon>
        <taxon>Armatimonadota</taxon>
        <taxon>Armatimonadia</taxon>
        <taxon>Capsulimonadales</taxon>
        <taxon>Capsulimonadaceae</taxon>
        <taxon>Capsulimonas</taxon>
    </lineage>
</organism>
<dbReference type="PANTHER" id="PTHR48102">
    <property type="entry name" value="ATP-DEPENDENT CLP PROTEASE ATP-BINDING SUBUNIT CLPX-LIKE, MITOCHONDRIAL-RELATED"/>
    <property type="match status" value="1"/>
</dbReference>
<accession>A0A402D6T5</accession>
<evidence type="ECO:0000256" key="1">
    <source>
        <dbReference type="ARBA" id="ARBA00022741"/>
    </source>
</evidence>
<reference evidence="4 5" key="1">
    <citation type="journal article" date="2019" name="Int. J. Syst. Evol. Microbiol.">
        <title>Capsulimonas corticalis gen. nov., sp. nov., an aerobic capsulated bacterium, of a novel bacterial order, Capsulimonadales ord. nov., of the class Armatimonadia of the phylum Armatimonadetes.</title>
        <authorList>
            <person name="Li J."/>
            <person name="Kudo C."/>
            <person name="Tonouchi A."/>
        </authorList>
    </citation>
    <scope>NUCLEOTIDE SEQUENCE [LARGE SCALE GENOMIC DNA]</scope>
    <source>
        <strain evidence="4 5">AX-7</strain>
    </source>
</reference>
<dbReference type="GO" id="GO:0005524">
    <property type="term" value="F:ATP binding"/>
    <property type="evidence" value="ECO:0007669"/>
    <property type="project" value="UniProtKB-KW"/>
</dbReference>
<keyword evidence="1" id="KW-0547">Nucleotide-binding</keyword>